<proteinExistence type="predicted"/>
<evidence type="ECO:0000313" key="3">
    <source>
        <dbReference type="Proteomes" id="UP000324222"/>
    </source>
</evidence>
<dbReference type="EMBL" id="VSRR010001836">
    <property type="protein sequence ID" value="MPC27986.1"/>
    <property type="molecule type" value="Genomic_DNA"/>
</dbReference>
<feature type="region of interest" description="Disordered" evidence="1">
    <location>
        <begin position="1"/>
        <end position="40"/>
    </location>
</feature>
<organism evidence="2 3">
    <name type="scientific">Portunus trituberculatus</name>
    <name type="common">Swimming crab</name>
    <name type="synonym">Neptunus trituberculatus</name>
    <dbReference type="NCBI Taxonomy" id="210409"/>
    <lineage>
        <taxon>Eukaryota</taxon>
        <taxon>Metazoa</taxon>
        <taxon>Ecdysozoa</taxon>
        <taxon>Arthropoda</taxon>
        <taxon>Crustacea</taxon>
        <taxon>Multicrustacea</taxon>
        <taxon>Malacostraca</taxon>
        <taxon>Eumalacostraca</taxon>
        <taxon>Eucarida</taxon>
        <taxon>Decapoda</taxon>
        <taxon>Pleocyemata</taxon>
        <taxon>Brachyura</taxon>
        <taxon>Eubrachyura</taxon>
        <taxon>Portunoidea</taxon>
        <taxon>Portunidae</taxon>
        <taxon>Portuninae</taxon>
        <taxon>Portunus</taxon>
    </lineage>
</organism>
<reference evidence="2 3" key="1">
    <citation type="submission" date="2019-05" db="EMBL/GenBank/DDBJ databases">
        <title>Another draft genome of Portunus trituberculatus and its Hox gene families provides insights of decapod evolution.</title>
        <authorList>
            <person name="Jeong J.-H."/>
            <person name="Song I."/>
            <person name="Kim S."/>
            <person name="Choi T."/>
            <person name="Kim D."/>
            <person name="Ryu S."/>
            <person name="Kim W."/>
        </authorList>
    </citation>
    <scope>NUCLEOTIDE SEQUENCE [LARGE SCALE GENOMIC DNA]</scope>
    <source>
        <tissue evidence="2">Muscle</tissue>
    </source>
</reference>
<evidence type="ECO:0000256" key="1">
    <source>
        <dbReference type="SAM" id="MobiDB-lite"/>
    </source>
</evidence>
<dbReference type="OrthoDB" id="289721at2759"/>
<name>A0A5B7E4A1_PORTR</name>
<comment type="caution">
    <text evidence="2">The sequence shown here is derived from an EMBL/GenBank/DDBJ whole genome shotgun (WGS) entry which is preliminary data.</text>
</comment>
<evidence type="ECO:0000313" key="2">
    <source>
        <dbReference type="EMBL" id="MPC27986.1"/>
    </source>
</evidence>
<accession>A0A5B7E4A1</accession>
<feature type="compositionally biased region" description="Polar residues" evidence="1">
    <location>
        <begin position="213"/>
        <end position="226"/>
    </location>
</feature>
<feature type="region of interest" description="Disordered" evidence="1">
    <location>
        <begin position="179"/>
        <end position="199"/>
    </location>
</feature>
<protein>
    <submittedName>
        <fullName evidence="2">TBC1 domain family member 30</fullName>
    </submittedName>
</protein>
<feature type="compositionally biased region" description="Basic and acidic residues" evidence="1">
    <location>
        <begin position="115"/>
        <end position="125"/>
    </location>
</feature>
<feature type="compositionally biased region" description="Basic and acidic residues" evidence="1">
    <location>
        <begin position="244"/>
        <end position="266"/>
    </location>
</feature>
<dbReference type="Proteomes" id="UP000324222">
    <property type="component" value="Unassembled WGS sequence"/>
</dbReference>
<dbReference type="AlphaFoldDB" id="A0A5B7E4A1"/>
<feature type="region of interest" description="Disordered" evidence="1">
    <location>
        <begin position="113"/>
        <end position="133"/>
    </location>
</feature>
<gene>
    <name evidence="2" type="primary">tbc1d30_1</name>
    <name evidence="2" type="ORF">E2C01_021180</name>
</gene>
<keyword evidence="3" id="KW-1185">Reference proteome</keyword>
<feature type="region of interest" description="Disordered" evidence="1">
    <location>
        <begin position="211"/>
        <end position="266"/>
    </location>
</feature>
<sequence>MSFPSGACLPPFPPQSYRQSKTSTVDDQSDSDDTFFVPRPRRLACQGQLPSTSPPRSNGMVLISTTSRNLGDEFCDVSLENAGDVKGTAVSYGIKSENSNVRKNLRQIANKIRSGSKEHTADAIRPRCPPNPSRIRGTCGQMIDLPPFEAFGGREPDCACGNVCNERGFPCRTVCCPEKKPPQQPPHGSASPPSGYSTLSSLMRAADDVTYGDSDTATAGSDNGTHYSARRRRVSSSIGSVSTERSEGENKLGGENEAEIKPGTWRDEESLRKPSLVDGLLLSIYRNHQRYCSSSLGESDTMTEHSTTSEPAVTRYRRCIPSSATSSSSRVVLRRFRLQSKHVAELKLLVSSLEASLSGQCALLVRELKKRDKLRHRRDQRNDVVTAVLHALSQKRSVHMR</sequence>